<organism evidence="6 7">
    <name type="scientific">Lithohypha guttulata</name>
    <dbReference type="NCBI Taxonomy" id="1690604"/>
    <lineage>
        <taxon>Eukaryota</taxon>
        <taxon>Fungi</taxon>
        <taxon>Dikarya</taxon>
        <taxon>Ascomycota</taxon>
        <taxon>Pezizomycotina</taxon>
        <taxon>Eurotiomycetes</taxon>
        <taxon>Chaetothyriomycetidae</taxon>
        <taxon>Chaetothyriales</taxon>
        <taxon>Trichomeriaceae</taxon>
        <taxon>Lithohypha</taxon>
    </lineage>
</organism>
<evidence type="ECO:0000256" key="1">
    <source>
        <dbReference type="ARBA" id="ARBA00009333"/>
    </source>
</evidence>
<name>A0AAN7SYG6_9EURO</name>
<feature type="domain" description="FAD/NAD(P)-binding" evidence="5">
    <location>
        <begin position="8"/>
        <end position="154"/>
    </location>
</feature>
<accession>A0AAN7SYG6</accession>
<dbReference type="EMBL" id="JAVRRJ010000005">
    <property type="protein sequence ID" value="KAK5084801.1"/>
    <property type="molecule type" value="Genomic_DNA"/>
</dbReference>
<dbReference type="PANTHER" id="PTHR48105">
    <property type="entry name" value="THIOREDOXIN REDUCTASE 1-RELATED-RELATED"/>
    <property type="match status" value="1"/>
</dbReference>
<gene>
    <name evidence="6" type="ORF">LTR05_005880</name>
</gene>
<evidence type="ECO:0000259" key="5">
    <source>
        <dbReference type="Pfam" id="PF07992"/>
    </source>
</evidence>
<evidence type="ECO:0000313" key="6">
    <source>
        <dbReference type="EMBL" id="KAK5084801.1"/>
    </source>
</evidence>
<evidence type="ECO:0000256" key="3">
    <source>
        <dbReference type="ARBA" id="ARBA00023002"/>
    </source>
</evidence>
<sequence length="366" mass="40254">MSASKVYDSLIIGGGPGGLSVALGLGRQNRSCLVISHKHFRNDGIEASHAVLGHDHVHPQIILSRARDQIARYQNTSYALAEIISAQKVALPQWRGHEGFKIESREGETWYGKTLALATGVRDLFPSLEGYRENWPRNIYQCLFCDGWERRRSEKAVLCYPELKMQDVKMASMALGQDTTKNKNGTAKVTILTNGPYKSDKVDPALAKQLKAVMARGVKLDQRRVIRLEDTTKENEGLYVHLRDHETGEMEKVFFAFLVHKPNTQLNARNLIEQLGLEITPGMFGDIIETKPMMPATNVPGVYIAGDAGNVLTHVTTALSTGIGAAGGIVHYLNEKDDEDALESIGQGGIPDNRKQIDGTGCSTDT</sequence>
<comment type="similarity">
    <text evidence="1">Belongs to the class-II pyridine nucleotide-disulfide oxidoreductase family.</text>
</comment>
<feature type="domain" description="FAD/NAD(P)-binding" evidence="5">
    <location>
        <begin position="187"/>
        <end position="322"/>
    </location>
</feature>
<dbReference type="Gene3D" id="3.50.50.60">
    <property type="entry name" value="FAD/NAD(P)-binding domain"/>
    <property type="match status" value="2"/>
</dbReference>
<evidence type="ECO:0000256" key="2">
    <source>
        <dbReference type="ARBA" id="ARBA00022630"/>
    </source>
</evidence>
<dbReference type="Proteomes" id="UP001309876">
    <property type="component" value="Unassembled WGS sequence"/>
</dbReference>
<protein>
    <recommendedName>
        <fullName evidence="5">FAD/NAD(P)-binding domain-containing protein</fullName>
    </recommendedName>
</protein>
<keyword evidence="3" id="KW-0560">Oxidoreductase</keyword>
<proteinExistence type="inferred from homology"/>
<feature type="region of interest" description="Disordered" evidence="4">
    <location>
        <begin position="345"/>
        <end position="366"/>
    </location>
</feature>
<evidence type="ECO:0000256" key="4">
    <source>
        <dbReference type="SAM" id="MobiDB-lite"/>
    </source>
</evidence>
<keyword evidence="2" id="KW-0285">Flavoprotein</keyword>
<dbReference type="InterPro" id="IPR023753">
    <property type="entry name" value="FAD/NAD-binding_dom"/>
</dbReference>
<evidence type="ECO:0000313" key="7">
    <source>
        <dbReference type="Proteomes" id="UP001309876"/>
    </source>
</evidence>
<dbReference type="SUPFAM" id="SSF51905">
    <property type="entry name" value="FAD/NAD(P)-binding domain"/>
    <property type="match status" value="1"/>
</dbReference>
<dbReference type="Pfam" id="PF07992">
    <property type="entry name" value="Pyr_redox_2"/>
    <property type="match status" value="2"/>
</dbReference>
<dbReference type="AlphaFoldDB" id="A0AAN7SYG6"/>
<comment type="caution">
    <text evidence="6">The sequence shown here is derived from an EMBL/GenBank/DDBJ whole genome shotgun (WGS) entry which is preliminary data.</text>
</comment>
<dbReference type="InterPro" id="IPR036188">
    <property type="entry name" value="FAD/NAD-bd_sf"/>
</dbReference>
<dbReference type="PRINTS" id="PR00469">
    <property type="entry name" value="PNDRDTASEII"/>
</dbReference>
<dbReference type="GO" id="GO:0097237">
    <property type="term" value="P:cellular response to toxic substance"/>
    <property type="evidence" value="ECO:0007669"/>
    <property type="project" value="UniProtKB-ARBA"/>
</dbReference>
<dbReference type="InterPro" id="IPR050097">
    <property type="entry name" value="Ferredoxin-NADP_redctase_2"/>
</dbReference>
<dbReference type="GO" id="GO:0016491">
    <property type="term" value="F:oxidoreductase activity"/>
    <property type="evidence" value="ECO:0007669"/>
    <property type="project" value="UniProtKB-KW"/>
</dbReference>
<dbReference type="PRINTS" id="PR00368">
    <property type="entry name" value="FADPNR"/>
</dbReference>
<reference evidence="6 7" key="1">
    <citation type="submission" date="2023-08" db="EMBL/GenBank/DDBJ databases">
        <title>Black Yeasts Isolated from many extreme environments.</title>
        <authorList>
            <person name="Coleine C."/>
            <person name="Stajich J.E."/>
            <person name="Selbmann L."/>
        </authorList>
    </citation>
    <scope>NUCLEOTIDE SEQUENCE [LARGE SCALE GENOMIC DNA]</scope>
    <source>
        <strain evidence="6 7">CCFEE 5910</strain>
    </source>
</reference>
<keyword evidence="7" id="KW-1185">Reference proteome</keyword>